<evidence type="ECO:0000256" key="3">
    <source>
        <dbReference type="RuleBase" id="RU610713"/>
    </source>
</evidence>
<dbReference type="InterPro" id="IPR017853">
    <property type="entry name" value="GH"/>
</dbReference>
<reference evidence="4 5" key="1">
    <citation type="submission" date="2015-09" db="EMBL/GenBank/DDBJ databases">
        <title>Draft genome of the parasitic nematode Teladorsagia circumcincta isolate WARC Sus (inbred).</title>
        <authorList>
            <person name="Mitreva M."/>
        </authorList>
    </citation>
    <scope>NUCLEOTIDE SEQUENCE [LARGE SCALE GENOMIC DNA]</scope>
    <source>
        <strain evidence="4 5">S</strain>
    </source>
</reference>
<keyword evidence="5" id="KW-1185">Reference proteome</keyword>
<dbReference type="GO" id="GO:0030214">
    <property type="term" value="P:hyaluronan catabolic process"/>
    <property type="evidence" value="ECO:0007669"/>
    <property type="project" value="TreeGrafter"/>
</dbReference>
<dbReference type="EC" id="3.2.1.35" evidence="3"/>
<evidence type="ECO:0000313" key="5">
    <source>
        <dbReference type="Proteomes" id="UP000230423"/>
    </source>
</evidence>
<evidence type="ECO:0000256" key="1">
    <source>
        <dbReference type="ARBA" id="ARBA00008871"/>
    </source>
</evidence>
<dbReference type="SUPFAM" id="SSF51445">
    <property type="entry name" value="(Trans)glycosidases"/>
    <property type="match status" value="1"/>
</dbReference>
<name>A0A2G9U971_TELCI</name>
<gene>
    <name evidence="4" type="ORF">TELCIR_11539</name>
</gene>
<dbReference type="InterPro" id="IPR018155">
    <property type="entry name" value="Hyaluronidase"/>
</dbReference>
<evidence type="ECO:0000256" key="2">
    <source>
        <dbReference type="ARBA" id="ARBA00023157"/>
    </source>
</evidence>
<accession>A0A2G9U971</accession>
<comment type="catalytic activity">
    <reaction evidence="3">
        <text>Random hydrolysis of (1-&gt;4)-linkages between N-acetyl-beta-D-glucosamine and D-glucuronate residues in hyaluronate.</text>
        <dbReference type="EC" id="3.2.1.35"/>
    </reaction>
</comment>
<dbReference type="OrthoDB" id="5796153at2759"/>
<dbReference type="InterPro" id="IPR013785">
    <property type="entry name" value="Aldolase_TIM"/>
</dbReference>
<dbReference type="GO" id="GO:0005975">
    <property type="term" value="P:carbohydrate metabolic process"/>
    <property type="evidence" value="ECO:0007669"/>
    <property type="project" value="InterPro"/>
</dbReference>
<keyword evidence="3" id="KW-0378">Hydrolase</keyword>
<dbReference type="AlphaFoldDB" id="A0A2G9U971"/>
<dbReference type="PANTHER" id="PTHR11769">
    <property type="entry name" value="HYALURONIDASE"/>
    <property type="match status" value="1"/>
</dbReference>
<dbReference type="PRINTS" id="PR00846">
    <property type="entry name" value="GLHYDRLASE56"/>
</dbReference>
<proteinExistence type="inferred from homology"/>
<dbReference type="EMBL" id="KZ348056">
    <property type="protein sequence ID" value="PIO66735.1"/>
    <property type="molecule type" value="Genomic_DNA"/>
</dbReference>
<evidence type="ECO:0000313" key="4">
    <source>
        <dbReference type="EMBL" id="PIO66735.1"/>
    </source>
</evidence>
<organism evidence="4 5">
    <name type="scientific">Teladorsagia circumcincta</name>
    <name type="common">Brown stomach worm</name>
    <name type="synonym">Ostertagia circumcincta</name>
    <dbReference type="NCBI Taxonomy" id="45464"/>
    <lineage>
        <taxon>Eukaryota</taxon>
        <taxon>Metazoa</taxon>
        <taxon>Ecdysozoa</taxon>
        <taxon>Nematoda</taxon>
        <taxon>Chromadorea</taxon>
        <taxon>Rhabditida</taxon>
        <taxon>Rhabditina</taxon>
        <taxon>Rhabditomorpha</taxon>
        <taxon>Strongyloidea</taxon>
        <taxon>Trichostrongylidae</taxon>
        <taxon>Teladorsagia</taxon>
    </lineage>
</organism>
<keyword evidence="3" id="KW-0326">Glycosidase</keyword>
<dbReference type="Proteomes" id="UP000230423">
    <property type="component" value="Unassembled WGS sequence"/>
</dbReference>
<keyword evidence="2" id="KW-1015">Disulfide bond</keyword>
<dbReference type="Pfam" id="PF01630">
    <property type="entry name" value="Glyco_hydro_56"/>
    <property type="match status" value="1"/>
</dbReference>
<comment type="similarity">
    <text evidence="1 3">Belongs to the glycosyl hydrolase 56 family.</text>
</comment>
<sequence length="155" mass="17792">MPFASNRRNGNPSSLVFVASPTPTDGVYCRPECIQGQEFFGKKVVLFYEKKFGLFPYYNNSDPNQPVNGGLPQNASLSRHLNEVVKQILTKIPDHRFDGLAVIDLEEWRPLYDMNWGDKEIYKEQSVKHVMAENTRLTRNLAEVLAQRDFNEAAR</sequence>
<dbReference type="Gene3D" id="3.20.20.70">
    <property type="entry name" value="Aldolase class I"/>
    <property type="match status" value="1"/>
</dbReference>
<protein>
    <recommendedName>
        <fullName evidence="3">Hyaluronidase</fullName>
        <ecNumber evidence="3">3.2.1.35</ecNumber>
    </recommendedName>
</protein>
<dbReference type="PANTHER" id="PTHR11769:SF35">
    <property type="entry name" value="HYALURONIDASE"/>
    <property type="match status" value="1"/>
</dbReference>
<dbReference type="GO" id="GO:0004415">
    <property type="term" value="F:hyalurononglucosaminidase activity"/>
    <property type="evidence" value="ECO:0007669"/>
    <property type="project" value="UniProtKB-UniRule"/>
</dbReference>